<feature type="region of interest" description="Disordered" evidence="1">
    <location>
        <begin position="1"/>
        <end position="23"/>
    </location>
</feature>
<reference evidence="2" key="1">
    <citation type="submission" date="2019-09" db="EMBL/GenBank/DDBJ databases">
        <authorList>
            <person name="Teo W.F.A."/>
            <person name="Duangmal K."/>
        </authorList>
    </citation>
    <scope>NUCLEOTIDE SEQUENCE [LARGE SCALE GENOMIC DNA]</scope>
    <source>
        <strain evidence="2">K81G1</strain>
    </source>
</reference>
<protein>
    <submittedName>
        <fullName evidence="2">Uncharacterized protein</fullName>
    </submittedName>
</protein>
<dbReference type="RefSeq" id="WP_144752284.1">
    <property type="nucleotide sequence ID" value="NZ_VMNW02000084.1"/>
</dbReference>
<dbReference type="AlphaFoldDB" id="A0A5N0USQ3"/>
<proteinExistence type="predicted"/>
<organism evidence="2 3">
    <name type="scientific">Amycolatopsis acidicola</name>
    <dbReference type="NCBI Taxonomy" id="2596893"/>
    <lineage>
        <taxon>Bacteria</taxon>
        <taxon>Bacillati</taxon>
        <taxon>Actinomycetota</taxon>
        <taxon>Actinomycetes</taxon>
        <taxon>Pseudonocardiales</taxon>
        <taxon>Pseudonocardiaceae</taxon>
        <taxon>Amycolatopsis</taxon>
    </lineage>
</organism>
<name>A0A5N0USQ3_9PSEU</name>
<dbReference type="Proteomes" id="UP000319769">
    <property type="component" value="Unassembled WGS sequence"/>
</dbReference>
<accession>A0A5N0USQ3</accession>
<dbReference type="OrthoDB" id="5240615at2"/>
<comment type="caution">
    <text evidence="2">The sequence shown here is derived from an EMBL/GenBank/DDBJ whole genome shotgun (WGS) entry which is preliminary data.</text>
</comment>
<evidence type="ECO:0000313" key="3">
    <source>
        <dbReference type="Proteomes" id="UP000319769"/>
    </source>
</evidence>
<dbReference type="EMBL" id="VMNW02000084">
    <property type="protein sequence ID" value="KAA9152764.1"/>
    <property type="molecule type" value="Genomic_DNA"/>
</dbReference>
<sequence>MPVRPVAEDDEVDARPFGEPEGAEPIAVTRLTRPDQRWTVRRELVDYENALEIVKNTGLVRFEDLGLEVDREVEESYGWVADDFCSPRGETSWSVLFRRGEWSARTDTHTTVTCTPEEFVVHARLDAYEGDVRTFSRNWNRRIPRDCV</sequence>
<gene>
    <name evidence="2" type="ORF">FPZ12_036295</name>
</gene>
<evidence type="ECO:0000313" key="2">
    <source>
        <dbReference type="EMBL" id="KAA9152764.1"/>
    </source>
</evidence>
<evidence type="ECO:0000256" key="1">
    <source>
        <dbReference type="SAM" id="MobiDB-lite"/>
    </source>
</evidence>
<keyword evidence="3" id="KW-1185">Reference proteome</keyword>